<dbReference type="InterPro" id="IPR023296">
    <property type="entry name" value="Glyco_hydro_beta-prop_sf"/>
</dbReference>
<gene>
    <name evidence="1" type="ORF">CFBP5877_15505</name>
</gene>
<dbReference type="RefSeq" id="WP_080829912.1">
    <property type="nucleotide sequence ID" value="NZ_CP039889.1"/>
</dbReference>
<proteinExistence type="predicted"/>
<evidence type="ECO:0000313" key="1">
    <source>
        <dbReference type="EMBL" id="QCL80585.1"/>
    </source>
</evidence>
<protein>
    <recommendedName>
        <fullName evidence="3">Glycosyl hydrolase family 32 N-terminal domain-containing protein</fullName>
    </recommendedName>
</protein>
<dbReference type="AlphaFoldDB" id="A0AAE6EG98"/>
<dbReference type="PANTHER" id="PTHR35279:SF1">
    <property type="entry name" value="ARABINANASE_LEVANSUCRASE_INVERTASE"/>
    <property type="match status" value="1"/>
</dbReference>
<evidence type="ECO:0000313" key="2">
    <source>
        <dbReference type="Proteomes" id="UP000298579"/>
    </source>
</evidence>
<dbReference type="EMBL" id="CP039898">
    <property type="protein sequence ID" value="QCL80585.1"/>
    <property type="molecule type" value="Genomic_DNA"/>
</dbReference>
<sequence length="305" mass="34022">MAWRRRGRLFDAETMLPHHPQLRSHAANPLAVNLEGDLYRVFFSARNSANRSSVGAVDIDVVRRTVERVITKPVIAHGPEGRFDADGISVGCLHKDATGARYVLFMGWQAPNDGHWRGDIGRLRLGDDLSLTPDPAGPYIGSDTVDPISLSYPWVHRTVGGYLMWYGSTVTWDAGNGEMLHVLREARSEDGINWRRDGKTLPYFLGVAQAFSRPTVVQDAQGVLQMWYSFRGAPGKTYRIGHAVRRPGAEWTLQHLDGGLDVAHDGWDSEMVEYPFVFDHGGERLMLYNGNGFGRSGFGLAVWEE</sequence>
<dbReference type="SUPFAM" id="SSF75005">
    <property type="entry name" value="Arabinanase/levansucrase/invertase"/>
    <property type="match status" value="1"/>
</dbReference>
<evidence type="ECO:0008006" key="3">
    <source>
        <dbReference type="Google" id="ProtNLM"/>
    </source>
</evidence>
<dbReference type="Proteomes" id="UP000298579">
    <property type="component" value="Chromosome linear"/>
</dbReference>
<name>A0AAE6EG98_AGRTU</name>
<reference evidence="1 2" key="1">
    <citation type="submission" date="2019-04" db="EMBL/GenBank/DDBJ databases">
        <title>Complete genome sequence of Agrobacterium tumefaciens CFBP5877.</title>
        <authorList>
            <person name="Huang Y.-Y."/>
            <person name="Chiang H.-Y."/>
            <person name="Chou L."/>
            <person name="Lai E.-M."/>
            <person name="Kuo C.-H."/>
        </authorList>
    </citation>
    <scope>NUCLEOTIDE SEQUENCE [LARGE SCALE GENOMIC DNA]</scope>
    <source>
        <strain evidence="1 2">CFBP5877</strain>
    </source>
</reference>
<dbReference type="Gene3D" id="2.115.10.20">
    <property type="entry name" value="Glycosyl hydrolase domain, family 43"/>
    <property type="match status" value="1"/>
</dbReference>
<organism evidence="1 2">
    <name type="scientific">Agrobacterium tumefaciens</name>
    <dbReference type="NCBI Taxonomy" id="358"/>
    <lineage>
        <taxon>Bacteria</taxon>
        <taxon>Pseudomonadati</taxon>
        <taxon>Pseudomonadota</taxon>
        <taxon>Alphaproteobacteria</taxon>
        <taxon>Hyphomicrobiales</taxon>
        <taxon>Rhizobiaceae</taxon>
        <taxon>Rhizobium/Agrobacterium group</taxon>
        <taxon>Agrobacterium</taxon>
        <taxon>Agrobacterium tumefaciens complex</taxon>
    </lineage>
</organism>
<dbReference type="PANTHER" id="PTHR35279">
    <property type="match status" value="1"/>
</dbReference>
<accession>A0AAE6EG98</accession>